<comment type="caution">
    <text evidence="3">The sequence shown here is derived from an EMBL/GenBank/DDBJ whole genome shotgun (WGS) entry which is preliminary data.</text>
</comment>
<keyword evidence="4" id="KW-1185">Reference proteome</keyword>
<accession>A0A0L7L2L2</accession>
<dbReference type="AlphaFoldDB" id="A0A0L7L2L2"/>
<protein>
    <recommendedName>
        <fullName evidence="5">Reverse transcriptase and recombinase</fullName>
    </recommendedName>
</protein>
<name>A0A0L7L2L2_OPEBR</name>
<dbReference type="PANTHER" id="PTHR34239">
    <property type="entry name" value="APPLE DOMAIN-CONTAINING PROTEIN"/>
    <property type="match status" value="1"/>
</dbReference>
<evidence type="ECO:0008006" key="5">
    <source>
        <dbReference type="Google" id="ProtNLM"/>
    </source>
</evidence>
<dbReference type="PANTHER" id="PTHR34239:SF2">
    <property type="entry name" value="TRANSPOSABLE ELEMENT P TRANSPOSASE_THAP9 CONSERVED DOMAIN-CONTAINING PROTEIN"/>
    <property type="match status" value="1"/>
</dbReference>
<feature type="region of interest" description="Disordered" evidence="1">
    <location>
        <begin position="19"/>
        <end position="87"/>
    </location>
</feature>
<evidence type="ECO:0000256" key="1">
    <source>
        <dbReference type="SAM" id="MobiDB-lite"/>
    </source>
</evidence>
<evidence type="ECO:0000313" key="4">
    <source>
        <dbReference type="Proteomes" id="UP000037510"/>
    </source>
</evidence>
<evidence type="ECO:0000313" key="3">
    <source>
        <dbReference type="EMBL" id="KOB69581.1"/>
    </source>
</evidence>
<evidence type="ECO:0000313" key="2">
    <source>
        <dbReference type="EMBL" id="KOB51885.1"/>
    </source>
</evidence>
<sequence length="370" mass="41447">MPKRSFDEKMEYYLQKMEKIREKHRRKRRRLDSFSSDEEKTDNVQEGETSMVHLTEPDRDGAVPLPDLDEHSIATSSPTMDERNTQIDLPLPLPPAPTPAPAGVPLETEICPPLDPEILSALGEATDSGPTWGQEIHNNLTQLWLPLLKTGMDKEVREKVFKQYLIPSNCTLLQAPKLNIEISAAVIEMVRLRDKKVEAMQQQLGTGITAISRAMSTLLTSDNKIDAIKMLSDSCRILCDLHHHETQARIKMITPGLAKPFLNLIQESERDETLFGVSLPEKIKASKTIEKQGLQIKKTVPPPRSNPIAPSTSVARQPFQGNWTGPPRYSTNRGGRGGHRKFPTPSRRPATTPLVQPKSYQSKSRAPPRP</sequence>
<dbReference type="EMBL" id="JTDY01003421">
    <property type="protein sequence ID" value="KOB69581.1"/>
    <property type="molecule type" value="Genomic_DNA"/>
</dbReference>
<dbReference type="Proteomes" id="UP000037510">
    <property type="component" value="Unassembled WGS sequence"/>
</dbReference>
<organism evidence="3 4">
    <name type="scientific">Operophtera brumata</name>
    <name type="common">Winter moth</name>
    <name type="synonym">Phalaena brumata</name>
    <dbReference type="NCBI Taxonomy" id="104452"/>
    <lineage>
        <taxon>Eukaryota</taxon>
        <taxon>Metazoa</taxon>
        <taxon>Ecdysozoa</taxon>
        <taxon>Arthropoda</taxon>
        <taxon>Hexapoda</taxon>
        <taxon>Insecta</taxon>
        <taxon>Pterygota</taxon>
        <taxon>Neoptera</taxon>
        <taxon>Endopterygota</taxon>
        <taxon>Lepidoptera</taxon>
        <taxon>Glossata</taxon>
        <taxon>Ditrysia</taxon>
        <taxon>Geometroidea</taxon>
        <taxon>Geometridae</taxon>
        <taxon>Larentiinae</taxon>
        <taxon>Operophtera</taxon>
    </lineage>
</organism>
<proteinExistence type="predicted"/>
<feature type="compositionally biased region" description="Polar residues" evidence="1">
    <location>
        <begin position="308"/>
        <end position="333"/>
    </location>
</feature>
<reference evidence="3 4" key="1">
    <citation type="journal article" date="2015" name="Genome Biol. Evol.">
        <title>The genome of winter moth (Operophtera brumata) provides a genomic perspective on sexual dimorphism and phenology.</title>
        <authorList>
            <person name="Derks M.F."/>
            <person name="Smit S."/>
            <person name="Salis L."/>
            <person name="Schijlen E."/>
            <person name="Bossers A."/>
            <person name="Mateman C."/>
            <person name="Pijl A.S."/>
            <person name="de Ridder D."/>
            <person name="Groenen M.A."/>
            <person name="Visser M.E."/>
            <person name="Megens H.J."/>
        </authorList>
    </citation>
    <scope>NUCLEOTIDE SEQUENCE [LARGE SCALE GENOMIC DNA]</scope>
    <source>
        <strain evidence="3">WM2013NL</strain>
        <tissue evidence="3">Head and thorax</tissue>
    </source>
</reference>
<feature type="region of interest" description="Disordered" evidence="1">
    <location>
        <begin position="294"/>
        <end position="370"/>
    </location>
</feature>
<gene>
    <name evidence="3" type="ORF">OBRU01_16442</name>
    <name evidence="2" type="ORF">OBRU01_26960</name>
</gene>
<dbReference type="EMBL" id="JTDY01016637">
    <property type="protein sequence ID" value="KOB51885.1"/>
    <property type="molecule type" value="Genomic_DNA"/>
</dbReference>
<dbReference type="OrthoDB" id="6140287at2759"/>